<feature type="domain" description="Thoeris protein ThsB TIR-like" evidence="1">
    <location>
        <begin position="6"/>
        <end position="98"/>
    </location>
</feature>
<protein>
    <recommendedName>
        <fullName evidence="1">Thoeris protein ThsB TIR-like domain-containing protein</fullName>
    </recommendedName>
</protein>
<accession>A0ABN3VER5</accession>
<name>A0ABN3VER5_9PSEU</name>
<evidence type="ECO:0000313" key="2">
    <source>
        <dbReference type="EMBL" id="GAA2789502.1"/>
    </source>
</evidence>
<dbReference type="InterPro" id="IPR036490">
    <property type="entry name" value="ThsB_TIR-like_sf"/>
</dbReference>
<proteinExistence type="predicted"/>
<organism evidence="2 3">
    <name type="scientific">Saccharopolyspora taberi</name>
    <dbReference type="NCBI Taxonomy" id="60895"/>
    <lineage>
        <taxon>Bacteria</taxon>
        <taxon>Bacillati</taxon>
        <taxon>Actinomycetota</taxon>
        <taxon>Actinomycetes</taxon>
        <taxon>Pseudonocardiales</taxon>
        <taxon>Pseudonocardiaceae</taxon>
        <taxon>Saccharopolyspora</taxon>
    </lineage>
</organism>
<dbReference type="Proteomes" id="UP001500979">
    <property type="component" value="Unassembled WGS sequence"/>
</dbReference>
<dbReference type="SUPFAM" id="SSF52206">
    <property type="entry name" value="Hypothetical protein MTH538"/>
    <property type="match status" value="1"/>
</dbReference>
<dbReference type="EMBL" id="BAAAUX010000012">
    <property type="protein sequence ID" value="GAA2789502.1"/>
    <property type="molecule type" value="Genomic_DNA"/>
</dbReference>
<keyword evidence="3" id="KW-1185">Reference proteome</keyword>
<reference evidence="2 3" key="1">
    <citation type="journal article" date="2019" name="Int. J. Syst. Evol. Microbiol.">
        <title>The Global Catalogue of Microorganisms (GCM) 10K type strain sequencing project: providing services to taxonomists for standard genome sequencing and annotation.</title>
        <authorList>
            <consortium name="The Broad Institute Genomics Platform"/>
            <consortium name="The Broad Institute Genome Sequencing Center for Infectious Disease"/>
            <person name="Wu L."/>
            <person name="Ma J."/>
        </authorList>
    </citation>
    <scope>NUCLEOTIDE SEQUENCE [LARGE SCALE GENOMIC DNA]</scope>
    <source>
        <strain evidence="2 3">JCM 9383</strain>
    </source>
</reference>
<sequence>MTRRVFYSFHYKPDNWRAATVRQIGAIEGQRVLNDNEWEKVAGRGDQAISQWIDGQMYHKGCVVVLIGSATAGRKWINYEIKKGWKDQKGVVGIHINKLLDRNQEQSRKGLNPFGGFNIGDKNMSQIVKCYDPPYLKSVDAYRYISDNIAAWVEEAIRIRQRH</sequence>
<evidence type="ECO:0000259" key="1">
    <source>
        <dbReference type="Pfam" id="PF08937"/>
    </source>
</evidence>
<evidence type="ECO:0000313" key="3">
    <source>
        <dbReference type="Proteomes" id="UP001500979"/>
    </source>
</evidence>
<comment type="caution">
    <text evidence="2">The sequence shown here is derived from an EMBL/GenBank/DDBJ whole genome shotgun (WGS) entry which is preliminary data.</text>
</comment>
<gene>
    <name evidence="2" type="ORF">GCM10010470_25110</name>
</gene>
<dbReference type="Gene3D" id="3.40.50.9200">
    <property type="entry name" value="Hypothetical protein MTH538"/>
    <property type="match status" value="1"/>
</dbReference>
<dbReference type="RefSeq" id="WP_344679789.1">
    <property type="nucleotide sequence ID" value="NZ_BAAAUX010000012.1"/>
</dbReference>
<dbReference type="Pfam" id="PF08937">
    <property type="entry name" value="ThsB_TIR"/>
    <property type="match status" value="1"/>
</dbReference>
<dbReference type="InterPro" id="IPR015032">
    <property type="entry name" value="ThsB__TIR-like_domain"/>
</dbReference>